<comment type="cofactor">
    <cofactor evidence="1">
        <name>Zn(2+)</name>
        <dbReference type="ChEBI" id="CHEBI:29105"/>
    </cofactor>
</comment>
<evidence type="ECO:0000313" key="10">
    <source>
        <dbReference type="Proteomes" id="UP001209922"/>
    </source>
</evidence>
<keyword evidence="6 9" id="KW-0482">Metalloprotease</keyword>
<dbReference type="Gene3D" id="3.30.2010.10">
    <property type="entry name" value="Metalloproteases ('zincins'), catalytic domain"/>
    <property type="match status" value="1"/>
</dbReference>
<keyword evidence="7" id="KW-0472">Membrane</keyword>
<keyword evidence="4 9" id="KW-0378">Hydrolase</keyword>
<feature type="domain" description="Peptidase M48" evidence="8">
    <location>
        <begin position="172"/>
        <end position="378"/>
    </location>
</feature>
<feature type="transmembrane region" description="Helical" evidence="7">
    <location>
        <begin position="42"/>
        <end position="70"/>
    </location>
</feature>
<keyword evidence="10" id="KW-1185">Reference proteome</keyword>
<evidence type="ECO:0000313" key="9">
    <source>
        <dbReference type="EMBL" id="MCW4471317.1"/>
    </source>
</evidence>
<keyword evidence="2" id="KW-0645">Protease</keyword>
<organism evidence="9 10">
    <name type="scientific">Xanthomonas chitinilytica</name>
    <dbReference type="NCBI Taxonomy" id="2989819"/>
    <lineage>
        <taxon>Bacteria</taxon>
        <taxon>Pseudomonadati</taxon>
        <taxon>Pseudomonadota</taxon>
        <taxon>Gammaproteobacteria</taxon>
        <taxon>Lysobacterales</taxon>
        <taxon>Lysobacteraceae</taxon>
        <taxon>Xanthomonas</taxon>
    </lineage>
</organism>
<reference evidence="9 10" key="1">
    <citation type="submission" date="2022-10" db="EMBL/GenBank/DDBJ databases">
        <title>Xanthomonas sp. H13-6.</title>
        <authorList>
            <person name="Liu X."/>
            <person name="Deng Z."/>
            <person name="Jiang Y."/>
            <person name="Yu T."/>
            <person name="Ai J."/>
        </authorList>
    </citation>
    <scope>NUCLEOTIDE SEQUENCE [LARGE SCALE GENOMIC DNA]</scope>
    <source>
        <strain evidence="9 10">H13-6</strain>
    </source>
</reference>
<evidence type="ECO:0000256" key="1">
    <source>
        <dbReference type="ARBA" id="ARBA00001947"/>
    </source>
</evidence>
<comment type="caution">
    <text evidence="9">The sequence shown here is derived from an EMBL/GenBank/DDBJ whole genome shotgun (WGS) entry which is preliminary data.</text>
</comment>
<proteinExistence type="predicted"/>
<accession>A0ABT3JS42</accession>
<evidence type="ECO:0000259" key="8">
    <source>
        <dbReference type="Pfam" id="PF01435"/>
    </source>
</evidence>
<dbReference type="EMBL" id="JAPCHY010000002">
    <property type="protein sequence ID" value="MCW4471317.1"/>
    <property type="molecule type" value="Genomic_DNA"/>
</dbReference>
<dbReference type="InterPro" id="IPR001915">
    <property type="entry name" value="Peptidase_M48"/>
</dbReference>
<keyword evidence="3" id="KW-0479">Metal-binding</keyword>
<sequence length="715" mass="78748">MSASASAPERAATVSPASLLAGLAAASVPRPPVKPLYQLSLALVTLFCVLVPLLYFALIGAVGWSLFHYYTEVVTQLQTRRGIALLLAWGVPGFIGGVVIAFMLKPLFAPRPKVPPPVELDPRKEREFVAGVHALCAAIGVRPPSAILVGSDVNAWVQFEDGWRGWLGGQRRLSIGLPLVAGMSARQLVGVLAHEFGHFAQGTGMRCAWLINSVNRWLESRAYHPDEWDERLQRWRAESGDLYTLLITGLASLCLWLIRLLMRGLFQLSFRASRRLSQEMEFDADRYEALVAGSDCFRTTALQLRALARAFREADDRNALAWREGKLAADLPAAVHARLQALDQGTWRALADELEYDAETRYWDSHPADHARIANAESLGAGGLFLDERPAAALFADFAALSRQVTERYYRDMGLDYSPQQLVAADHVLDLHRLSPAAEAAWKRYGNGLVGELPMLDPADAGRAPWQALGWQECVDQLRQCSPDVALAWPRLQQRAARRRELALWVALLDHDIGFRLPSGAQPDGIALRTEYGQASAEDSPDLRTVGKALGLFARRLAHAVEALPDDVRPVAQQRLQLLQALHGLGARQCELADQREVVASLARNADGEGAILDAALERARRHREAMARWLEQAARVPLPETDGTLAQLLLERCPRLSQAGDDDIAYALALSPLEDALLHLYRTQLAELFVQADAVERGAGIRPIRLWQPAAEPA</sequence>
<evidence type="ECO:0000256" key="6">
    <source>
        <dbReference type="ARBA" id="ARBA00023049"/>
    </source>
</evidence>
<evidence type="ECO:0000256" key="4">
    <source>
        <dbReference type="ARBA" id="ARBA00022801"/>
    </source>
</evidence>
<gene>
    <name evidence="9" type="ORF">OK345_02215</name>
</gene>
<dbReference type="EC" id="3.4.24.-" evidence="9"/>
<dbReference type="CDD" id="cd07328">
    <property type="entry name" value="M48_Ste24p_like"/>
    <property type="match status" value="1"/>
</dbReference>
<dbReference type="RefSeq" id="WP_265126277.1">
    <property type="nucleotide sequence ID" value="NZ_JAPCHY010000002.1"/>
</dbReference>
<evidence type="ECO:0000256" key="2">
    <source>
        <dbReference type="ARBA" id="ARBA00022670"/>
    </source>
</evidence>
<evidence type="ECO:0000256" key="7">
    <source>
        <dbReference type="SAM" id="Phobius"/>
    </source>
</evidence>
<dbReference type="Pfam" id="PF01435">
    <property type="entry name" value="Peptidase_M48"/>
    <property type="match status" value="1"/>
</dbReference>
<keyword evidence="7" id="KW-1133">Transmembrane helix</keyword>
<evidence type="ECO:0000256" key="3">
    <source>
        <dbReference type="ARBA" id="ARBA00022723"/>
    </source>
</evidence>
<keyword evidence="5" id="KW-0862">Zinc</keyword>
<protein>
    <submittedName>
        <fullName evidence="9">M48 family metalloprotease</fullName>
        <ecNumber evidence="9">3.4.24.-</ecNumber>
    </submittedName>
</protein>
<dbReference type="GO" id="GO:0008237">
    <property type="term" value="F:metallopeptidase activity"/>
    <property type="evidence" value="ECO:0007669"/>
    <property type="project" value="UniProtKB-KW"/>
</dbReference>
<evidence type="ECO:0000256" key="5">
    <source>
        <dbReference type="ARBA" id="ARBA00022833"/>
    </source>
</evidence>
<keyword evidence="7" id="KW-0812">Transmembrane</keyword>
<dbReference type="Proteomes" id="UP001209922">
    <property type="component" value="Unassembled WGS sequence"/>
</dbReference>
<name>A0ABT3JS42_9XANT</name>
<feature type="transmembrane region" description="Helical" evidence="7">
    <location>
        <begin position="242"/>
        <end position="262"/>
    </location>
</feature>
<feature type="transmembrane region" description="Helical" evidence="7">
    <location>
        <begin position="82"/>
        <end position="104"/>
    </location>
</feature>